<protein>
    <submittedName>
        <fullName evidence="13">Translocase inner membrane subunit 44-2</fullName>
    </submittedName>
</protein>
<dbReference type="InterPro" id="IPR032710">
    <property type="entry name" value="NTF2-like_dom_sf"/>
</dbReference>
<keyword evidence="6" id="KW-0496">Mitochondrion</keyword>
<evidence type="ECO:0000256" key="3">
    <source>
        <dbReference type="ARBA" id="ARBA00022792"/>
    </source>
</evidence>
<dbReference type="Gene3D" id="3.10.450.240">
    <property type="match status" value="1"/>
</dbReference>
<evidence type="ECO:0000256" key="1">
    <source>
        <dbReference type="ARBA" id="ARBA00004273"/>
    </source>
</evidence>
<dbReference type="PANTHER" id="PTHR10721">
    <property type="entry name" value="MITOCHONDRIAL IMPORT INNER MEMBRANE TRANSLOCASE SUBUNIT TIM44"/>
    <property type="match status" value="1"/>
</dbReference>
<keyword evidence="14" id="KW-1185">Reference proteome</keyword>
<sequence length="486" mass="54670">MASRKLVRDLFLSNRSFYRHLLTSPQVSNSSTRLRLRQANGYWGNRQFSVFNEFSKQVKGEANRNQEFLQSVKVLKEKAEELKGVKEDLKIRIEQLYKKVDGAWTEAEAAKKVSANLKGKVSAATEEVKETIGTGKQESSEFSTSPAKDGADVKNGGKATSGEEKQQQSGDSDAANTLFGKLKSSVSSVSPKVFWAFQKLKEAKPLDLAKKGFDIVKDELSGNQNKRKRIEYGAASSTPSSTVERSTRTDIAVVPTKQSKWSKKFEAFKEKLQGHPIFKRVSGLSEPVVVKSQEIAEDIRDRWETTDNPVVHKIQDLSESVFGETATALSFKEIRRRDPSFSLPEFVAEVQDVVKPVLDTYFKGEAEVLKKYCSNEVIERCKAEHKAFESQGIFFDNKILHISEVEVRETKMMGDTPIIIVAFQTQQVYCVRDRVGSITEGGKDAIHTVYYAWAMQQVDVEELGEGALFPIWRLREMQQLGVQALI</sequence>
<evidence type="ECO:0000256" key="8">
    <source>
        <dbReference type="ARBA" id="ARBA00057148"/>
    </source>
</evidence>
<keyword evidence="7" id="KW-0472">Membrane</keyword>
<dbReference type="GO" id="GO:0005744">
    <property type="term" value="C:TIM23 mitochondrial import inner membrane translocase complex"/>
    <property type="evidence" value="ECO:0007669"/>
    <property type="project" value="UniProtKB-ARBA"/>
</dbReference>
<gene>
    <name evidence="13" type="ORF">Acr_26g0009750</name>
</gene>
<evidence type="ECO:0000256" key="11">
    <source>
        <dbReference type="SAM" id="MobiDB-lite"/>
    </source>
</evidence>
<evidence type="ECO:0000256" key="7">
    <source>
        <dbReference type="ARBA" id="ARBA00023136"/>
    </source>
</evidence>
<organism evidence="13 14">
    <name type="scientific">Actinidia rufa</name>
    <dbReference type="NCBI Taxonomy" id="165716"/>
    <lineage>
        <taxon>Eukaryota</taxon>
        <taxon>Viridiplantae</taxon>
        <taxon>Streptophyta</taxon>
        <taxon>Embryophyta</taxon>
        <taxon>Tracheophyta</taxon>
        <taxon>Spermatophyta</taxon>
        <taxon>Magnoliopsida</taxon>
        <taxon>eudicotyledons</taxon>
        <taxon>Gunneridae</taxon>
        <taxon>Pentapetalae</taxon>
        <taxon>asterids</taxon>
        <taxon>Ericales</taxon>
        <taxon>Actinidiaceae</taxon>
        <taxon>Actinidia</taxon>
    </lineage>
</organism>
<comment type="caution">
    <text evidence="13">The sequence shown here is derived from an EMBL/GenBank/DDBJ whole genome shotgun (WGS) entry which is preliminary data.</text>
</comment>
<dbReference type="PANTHER" id="PTHR10721:SF1">
    <property type="entry name" value="MITOCHONDRIAL IMPORT INNER MEMBRANE TRANSLOCASE SUBUNIT TIM44"/>
    <property type="match status" value="1"/>
</dbReference>
<dbReference type="SMART" id="SM00978">
    <property type="entry name" value="Tim44"/>
    <property type="match status" value="1"/>
</dbReference>
<comment type="subunit">
    <text evidence="9">Probable component of the PAM complex at least composed of a mitochondrial HSP70 protein, TIMM44 and TIMM14. The complex interacts with the TIMM23 component of the TIM17:23 complex.</text>
</comment>
<evidence type="ECO:0000256" key="5">
    <source>
        <dbReference type="ARBA" id="ARBA00023054"/>
    </source>
</evidence>
<dbReference type="AlphaFoldDB" id="A0A7J0H3V7"/>
<evidence type="ECO:0000313" key="13">
    <source>
        <dbReference type="EMBL" id="GFZ17705.1"/>
    </source>
</evidence>
<accession>A0A7J0H3V7</accession>
<feature type="domain" description="Tim44-like" evidence="12">
    <location>
        <begin position="327"/>
        <end position="479"/>
    </location>
</feature>
<keyword evidence="4" id="KW-0809">Transit peptide</keyword>
<evidence type="ECO:0000256" key="10">
    <source>
        <dbReference type="SAM" id="Coils"/>
    </source>
</evidence>
<feature type="region of interest" description="Disordered" evidence="11">
    <location>
        <begin position="124"/>
        <end position="175"/>
    </location>
</feature>
<feature type="coiled-coil region" evidence="10">
    <location>
        <begin position="72"/>
        <end position="99"/>
    </location>
</feature>
<dbReference type="Proteomes" id="UP000585474">
    <property type="component" value="Unassembled WGS sequence"/>
</dbReference>
<dbReference type="GO" id="GO:0051087">
    <property type="term" value="F:protein-folding chaperone binding"/>
    <property type="evidence" value="ECO:0007669"/>
    <property type="project" value="TreeGrafter"/>
</dbReference>
<evidence type="ECO:0000256" key="4">
    <source>
        <dbReference type="ARBA" id="ARBA00022946"/>
    </source>
</evidence>
<evidence type="ECO:0000256" key="6">
    <source>
        <dbReference type="ARBA" id="ARBA00023128"/>
    </source>
</evidence>
<comment type="function">
    <text evidence="8">Essential component of the PAM complex, a complex required for the translocation of transit peptide-containing proteins from the inner membrane into the mitochondrial matrix in an ATP-dependent manner. Recruits mitochondrial HSP70 to drive protein translocation into the matrix using ATP as an energy source.</text>
</comment>
<feature type="compositionally biased region" description="Polar residues" evidence="11">
    <location>
        <begin position="134"/>
        <end position="146"/>
    </location>
</feature>
<reference evidence="13 14" key="1">
    <citation type="submission" date="2019-07" db="EMBL/GenBank/DDBJ databases">
        <title>De Novo Assembly of kiwifruit Actinidia rufa.</title>
        <authorList>
            <person name="Sugita-Konishi S."/>
            <person name="Sato K."/>
            <person name="Mori E."/>
            <person name="Abe Y."/>
            <person name="Kisaki G."/>
            <person name="Hamano K."/>
            <person name="Suezawa K."/>
            <person name="Otani M."/>
            <person name="Fukuda T."/>
            <person name="Manabe T."/>
            <person name="Gomi K."/>
            <person name="Tabuchi M."/>
            <person name="Akimitsu K."/>
            <person name="Kataoka I."/>
        </authorList>
    </citation>
    <scope>NUCLEOTIDE SEQUENCE [LARGE SCALE GENOMIC DNA]</scope>
    <source>
        <strain evidence="14">cv. Fuchu</strain>
    </source>
</reference>
<dbReference type="OrthoDB" id="10265990at2759"/>
<dbReference type="GO" id="GO:0030150">
    <property type="term" value="P:protein import into mitochondrial matrix"/>
    <property type="evidence" value="ECO:0007669"/>
    <property type="project" value="TreeGrafter"/>
</dbReference>
<proteinExistence type="inferred from homology"/>
<keyword evidence="3" id="KW-0999">Mitochondrion inner membrane</keyword>
<name>A0A7J0H3V7_9ERIC</name>
<dbReference type="GO" id="GO:0015462">
    <property type="term" value="F:ABC-type protein transporter activity"/>
    <property type="evidence" value="ECO:0007669"/>
    <property type="project" value="UniProtKB-ARBA"/>
</dbReference>
<dbReference type="Pfam" id="PF04280">
    <property type="entry name" value="Tim44"/>
    <property type="match status" value="1"/>
</dbReference>
<dbReference type="InterPro" id="IPR007379">
    <property type="entry name" value="Tim44-like_dom"/>
</dbReference>
<dbReference type="FunFam" id="3.10.450.240:FF:000005">
    <property type="entry name" value="Mitochondrial import inner membrane translocase subunit TIM44-2"/>
    <property type="match status" value="1"/>
</dbReference>
<dbReference type="GO" id="GO:0006626">
    <property type="term" value="P:protein targeting to mitochondrion"/>
    <property type="evidence" value="ECO:0007669"/>
    <property type="project" value="UniProtKB-ARBA"/>
</dbReference>
<comment type="subcellular location">
    <subcellularLocation>
        <location evidence="1">Mitochondrion inner membrane</location>
    </subcellularLocation>
</comment>
<evidence type="ECO:0000256" key="2">
    <source>
        <dbReference type="ARBA" id="ARBA00009597"/>
    </source>
</evidence>
<dbReference type="InterPro" id="IPR039544">
    <property type="entry name" value="Tim44-like"/>
</dbReference>
<evidence type="ECO:0000259" key="12">
    <source>
        <dbReference type="SMART" id="SM00978"/>
    </source>
</evidence>
<dbReference type="EMBL" id="BJWL01000026">
    <property type="protein sequence ID" value="GFZ17705.1"/>
    <property type="molecule type" value="Genomic_DNA"/>
</dbReference>
<evidence type="ECO:0000313" key="14">
    <source>
        <dbReference type="Proteomes" id="UP000585474"/>
    </source>
</evidence>
<keyword evidence="5 10" id="KW-0175">Coiled coil</keyword>
<evidence type="ECO:0000256" key="9">
    <source>
        <dbReference type="ARBA" id="ARBA00063640"/>
    </source>
</evidence>
<comment type="similarity">
    <text evidence="2">Belongs to the Tim44 family.</text>
</comment>
<dbReference type="SUPFAM" id="SSF54427">
    <property type="entry name" value="NTF2-like"/>
    <property type="match status" value="1"/>
</dbReference>